<dbReference type="RefSeq" id="WP_126325314.1">
    <property type="nucleotide sequence ID" value="NZ_CP070506.1"/>
</dbReference>
<accession>A0ABX7K4H5</accession>
<dbReference type="Proteomes" id="UP000663249">
    <property type="component" value="Plasmid pSDM007"/>
</dbReference>
<gene>
    <name evidence="1" type="ORF">JTY93_13055</name>
    <name evidence="2" type="ORF">JTY93_28790</name>
</gene>
<evidence type="ECO:0000313" key="2">
    <source>
        <dbReference type="EMBL" id="QSB42556.1"/>
    </source>
</evidence>
<sequence>MSPKELKVDREFLGDGSVAYKLRDVEMGELGHILLQPTHQGDCNAYEMIYLTDGHFEERKAILPPSIP</sequence>
<keyword evidence="3" id="KW-1185">Reference proteome</keyword>
<reference evidence="2 3" key="1">
    <citation type="submission" date="2021-02" db="EMBL/GenBank/DDBJ databases">
        <title>Genomic and phenotypic characterization of Pseudomonas hygromyciniae, a novel bacterial species discovered from a commercially purchased antibiotic vial.</title>
        <authorList>
            <person name="Turner T.L."/>
            <person name="Mitra S.D."/>
            <person name="Kochan T.J."/>
            <person name="Pincus N.B."/>
            <person name="Lebrun-Corbin M."/>
            <person name="Cheung B."/>
            <person name="Gatesy S.W."/>
            <person name="Afzal T."/>
            <person name="Ozer E.A."/>
            <person name="Hauser A.R."/>
        </authorList>
    </citation>
    <scope>NUCLEOTIDE SEQUENCE [LARGE SCALE GENOMIC DNA]</scope>
    <source>
        <strain evidence="2 3">SDM007</strain>
        <plasmid evidence="2 3">pSDM007</plasmid>
    </source>
</reference>
<proteinExistence type="predicted"/>
<organism evidence="2 3">
    <name type="scientific">Pseudomonas hygromyciniae</name>
    <dbReference type="NCBI Taxonomy" id="2812000"/>
    <lineage>
        <taxon>Bacteria</taxon>
        <taxon>Pseudomonadati</taxon>
        <taxon>Pseudomonadota</taxon>
        <taxon>Gammaproteobacteria</taxon>
        <taxon>Pseudomonadales</taxon>
        <taxon>Pseudomonadaceae</taxon>
        <taxon>Pseudomonas</taxon>
    </lineage>
</organism>
<protein>
    <submittedName>
        <fullName evidence="2">Uncharacterized protein</fullName>
    </submittedName>
</protein>
<evidence type="ECO:0000313" key="3">
    <source>
        <dbReference type="Proteomes" id="UP000663249"/>
    </source>
</evidence>
<dbReference type="EMBL" id="CP070506">
    <property type="protein sequence ID" value="QSB42168.1"/>
    <property type="molecule type" value="Genomic_DNA"/>
</dbReference>
<evidence type="ECO:0000313" key="1">
    <source>
        <dbReference type="EMBL" id="QSB42168.1"/>
    </source>
</evidence>
<dbReference type="Proteomes" id="UP000663249">
    <property type="component" value="Chromosome"/>
</dbReference>
<geneLocation type="plasmid" evidence="2 3">
    <name>pSDM007</name>
</geneLocation>
<dbReference type="EMBL" id="CP070507">
    <property type="protein sequence ID" value="QSB42556.1"/>
    <property type="molecule type" value="Genomic_DNA"/>
</dbReference>
<keyword evidence="2" id="KW-0614">Plasmid</keyword>
<name>A0ABX7K4H5_9PSED</name>